<dbReference type="InterPro" id="IPR003509">
    <property type="entry name" value="UPF0102_YraN-like"/>
</dbReference>
<dbReference type="NCBIfam" id="TIGR00252">
    <property type="entry name" value="YraN family protein"/>
    <property type="match status" value="1"/>
</dbReference>
<accession>A0AAN4R3F1</accession>
<organism evidence="2 3">
    <name type="scientific">Asaia bogorensis NBRC 16594</name>
    <dbReference type="NCBI Taxonomy" id="1231624"/>
    <lineage>
        <taxon>Bacteria</taxon>
        <taxon>Pseudomonadati</taxon>
        <taxon>Pseudomonadota</taxon>
        <taxon>Alphaproteobacteria</taxon>
        <taxon>Acetobacterales</taxon>
        <taxon>Acetobacteraceae</taxon>
        <taxon>Asaia</taxon>
    </lineage>
</organism>
<protein>
    <submittedName>
        <fullName evidence="2">Uncharacterized protein</fullName>
    </submittedName>
</protein>
<dbReference type="PANTHER" id="PTHR34039">
    <property type="entry name" value="UPF0102 PROTEIN YRAN"/>
    <property type="match status" value="1"/>
</dbReference>
<dbReference type="RefSeq" id="WP_146926627.1">
    <property type="nucleotide sequence ID" value="NZ_AP014690.1"/>
</dbReference>
<dbReference type="SUPFAM" id="SSF52980">
    <property type="entry name" value="Restriction endonuclease-like"/>
    <property type="match status" value="1"/>
</dbReference>
<dbReference type="Gene3D" id="3.40.1350.10">
    <property type="match status" value="1"/>
</dbReference>
<sequence length="124" mass="13921">MTTARQRRGGRAFAAGVAAEAHARETLANAGFVLFAERCRTPYGEIDLVAATDSLILFVEVKQRRTLDEAAYALRLPQQHRLLAAAEYLLQTQPSWRRENTRCDLMIYDVAGNVGWIEDILRDG</sequence>
<reference evidence="2 3" key="1">
    <citation type="submission" date="2019-07" db="EMBL/GenBank/DDBJ databases">
        <title>Whole genome shotgun sequence of Asaia bogorensis NBRC 16594.</title>
        <authorList>
            <person name="Hosoyama A."/>
            <person name="Uohara A."/>
            <person name="Ohji S."/>
            <person name="Ichikawa N."/>
        </authorList>
    </citation>
    <scope>NUCLEOTIDE SEQUENCE [LARGE SCALE GENOMIC DNA]</scope>
    <source>
        <strain evidence="2 3">NBRC 16594</strain>
    </source>
</reference>
<comment type="similarity">
    <text evidence="1">Belongs to the UPF0102 family.</text>
</comment>
<keyword evidence="3" id="KW-1185">Reference proteome</keyword>
<dbReference type="AlphaFoldDB" id="A0AAN4R3F1"/>
<dbReference type="PANTHER" id="PTHR34039:SF1">
    <property type="entry name" value="UPF0102 PROTEIN YRAN"/>
    <property type="match status" value="1"/>
</dbReference>
<evidence type="ECO:0000313" key="2">
    <source>
        <dbReference type="EMBL" id="GEL54291.1"/>
    </source>
</evidence>
<name>A0AAN4R3F1_9PROT</name>
<dbReference type="GeneID" id="78226630"/>
<dbReference type="GO" id="GO:0003676">
    <property type="term" value="F:nucleic acid binding"/>
    <property type="evidence" value="ECO:0007669"/>
    <property type="project" value="InterPro"/>
</dbReference>
<gene>
    <name evidence="2" type="ORF">ABO01nite_22980</name>
</gene>
<dbReference type="EMBL" id="BJVS01000007">
    <property type="protein sequence ID" value="GEL54291.1"/>
    <property type="molecule type" value="Genomic_DNA"/>
</dbReference>
<dbReference type="InterPro" id="IPR011335">
    <property type="entry name" value="Restrct_endonuc-II-like"/>
</dbReference>
<comment type="caution">
    <text evidence="2">The sequence shown here is derived from an EMBL/GenBank/DDBJ whole genome shotgun (WGS) entry which is preliminary data.</text>
</comment>
<proteinExistence type="inferred from homology"/>
<evidence type="ECO:0000313" key="3">
    <source>
        <dbReference type="Proteomes" id="UP000321287"/>
    </source>
</evidence>
<dbReference type="InterPro" id="IPR011856">
    <property type="entry name" value="tRNA_endonuc-like_dom_sf"/>
</dbReference>
<evidence type="ECO:0000256" key="1">
    <source>
        <dbReference type="ARBA" id="ARBA00006738"/>
    </source>
</evidence>
<dbReference type="Pfam" id="PF02021">
    <property type="entry name" value="UPF0102"/>
    <property type="match status" value="1"/>
</dbReference>
<dbReference type="Proteomes" id="UP000321287">
    <property type="component" value="Unassembled WGS sequence"/>
</dbReference>